<evidence type="ECO:0000313" key="16">
    <source>
        <dbReference type="EMBL" id="ETA74428.1"/>
    </source>
</evidence>
<dbReference type="SUPFAM" id="SSF52440">
    <property type="entry name" value="PreATP-grasp domain"/>
    <property type="match status" value="1"/>
</dbReference>
<evidence type="ECO:0000256" key="5">
    <source>
        <dbReference type="ARBA" id="ARBA00022598"/>
    </source>
</evidence>
<evidence type="ECO:0000256" key="14">
    <source>
        <dbReference type="PROSITE-ProRule" id="PRU00409"/>
    </source>
</evidence>
<accession>V7HZ06</accession>
<dbReference type="GO" id="GO:0005524">
    <property type="term" value="F:ATP binding"/>
    <property type="evidence" value="ECO:0007669"/>
    <property type="project" value="UniProtKB-UniRule"/>
</dbReference>
<comment type="pathway">
    <text evidence="3 13">Purine metabolism; IMP biosynthesis via de novo pathway; N(1)-(5-phospho-D-ribosyl)glycinamide from 5-phospho-alpha-D-ribose 1-diphosphate: step 2/2.</text>
</comment>
<dbReference type="UniPathway" id="UPA00074">
    <property type="reaction ID" value="UER00125"/>
</dbReference>
<feature type="domain" description="ATP-grasp" evidence="15">
    <location>
        <begin position="115"/>
        <end position="316"/>
    </location>
</feature>
<evidence type="ECO:0000256" key="4">
    <source>
        <dbReference type="ARBA" id="ARBA00013255"/>
    </source>
</evidence>
<keyword evidence="7 13" id="KW-0658">Purine biosynthesis</keyword>
<sequence>MRVKMQEKVLVIGSGGREAAIAQKLIASEQVAQVFVAPGNPGMQAMEGVIPVNIGELEFDALKGFVEENQIDWTFVGPEDALVAGIVDDFQAAGYPIFGPDKAAAMLEGSKDYAMRFMKRYQVPTAKFGTYTNSQAALAAMEHFGFPLVIKADGLAGGKGVVISPDVASAQAEIKLMFKKGQSQIVLEEYLEGSEYSMFIVVGQDDYQILPLAQDHKCAYDGDQGPNTGGMGSYSPVPQLSEIDYQKMLTEVVSPTIVGLRDAHPNYRGILYIGMILTPTGPKVIEYNVRLGDPETQVVLPRIKSDFGRLIKAAIDGEKLPPITVSPRACLGVVVAAQGYPKAPVKGQILPKMPHQEGIEVVYANVASQEEELVGNGGRILMVCGQNTNLIQVQAQVYDYLARINFDQCFYRKDIGFKATQTKF</sequence>
<evidence type="ECO:0000256" key="11">
    <source>
        <dbReference type="ARBA" id="ARBA00042242"/>
    </source>
</evidence>
<comment type="cofactor">
    <cofactor evidence="2">
        <name>Mg(2+)</name>
        <dbReference type="ChEBI" id="CHEBI:18420"/>
    </cofactor>
</comment>
<dbReference type="InterPro" id="IPR013815">
    <property type="entry name" value="ATP_grasp_subdomain_1"/>
</dbReference>
<dbReference type="Gene3D" id="3.30.1490.20">
    <property type="entry name" value="ATP-grasp fold, A domain"/>
    <property type="match status" value="1"/>
</dbReference>
<dbReference type="Pfam" id="PF02843">
    <property type="entry name" value="GARS_C"/>
    <property type="match status" value="1"/>
</dbReference>
<keyword evidence="6 14" id="KW-0547">Nucleotide-binding</keyword>
<dbReference type="GO" id="GO:0046872">
    <property type="term" value="F:metal ion binding"/>
    <property type="evidence" value="ECO:0007669"/>
    <property type="project" value="InterPro"/>
</dbReference>
<dbReference type="HAMAP" id="MF_00138">
    <property type="entry name" value="GARS"/>
    <property type="match status" value="1"/>
</dbReference>
<dbReference type="PANTHER" id="PTHR43472">
    <property type="entry name" value="PHOSPHORIBOSYLAMINE--GLYCINE LIGASE"/>
    <property type="match status" value="1"/>
</dbReference>
<comment type="cofactor">
    <cofactor evidence="1">
        <name>Mn(2+)</name>
        <dbReference type="ChEBI" id="CHEBI:29035"/>
    </cofactor>
</comment>
<dbReference type="GO" id="GO:0004637">
    <property type="term" value="F:phosphoribosylamine-glycine ligase activity"/>
    <property type="evidence" value="ECO:0007669"/>
    <property type="project" value="UniProtKB-UniRule"/>
</dbReference>
<dbReference type="Gene3D" id="3.30.470.20">
    <property type="entry name" value="ATP-grasp fold, B domain"/>
    <property type="match status" value="1"/>
</dbReference>
<dbReference type="InterPro" id="IPR020561">
    <property type="entry name" value="PRibGlycinamid_synth_ATP-grasp"/>
</dbReference>
<dbReference type="InterPro" id="IPR020560">
    <property type="entry name" value="PRibGlycinamide_synth_C-dom"/>
</dbReference>
<evidence type="ECO:0000256" key="6">
    <source>
        <dbReference type="ARBA" id="ARBA00022741"/>
    </source>
</evidence>
<dbReference type="Gene3D" id="3.40.50.20">
    <property type="match status" value="1"/>
</dbReference>
<evidence type="ECO:0000313" key="17">
    <source>
        <dbReference type="Proteomes" id="UP000018559"/>
    </source>
</evidence>
<evidence type="ECO:0000256" key="2">
    <source>
        <dbReference type="ARBA" id="ARBA00001946"/>
    </source>
</evidence>
<dbReference type="InterPro" id="IPR011054">
    <property type="entry name" value="Rudment_hybrid_motif"/>
</dbReference>
<dbReference type="AlphaFoldDB" id="V7HZ06"/>
<proteinExistence type="inferred from homology"/>
<dbReference type="PROSITE" id="PS50975">
    <property type="entry name" value="ATP_GRASP"/>
    <property type="match status" value="1"/>
</dbReference>
<evidence type="ECO:0000259" key="15">
    <source>
        <dbReference type="PROSITE" id="PS50975"/>
    </source>
</evidence>
<dbReference type="InterPro" id="IPR000115">
    <property type="entry name" value="PRibGlycinamide_synth"/>
</dbReference>
<organism evidence="16 17">
    <name type="scientific">Ligilactobacillus equi DPC 6820</name>
    <dbReference type="NCBI Taxonomy" id="1392007"/>
    <lineage>
        <taxon>Bacteria</taxon>
        <taxon>Bacillati</taxon>
        <taxon>Bacillota</taxon>
        <taxon>Bacilli</taxon>
        <taxon>Lactobacillales</taxon>
        <taxon>Lactobacillaceae</taxon>
        <taxon>Ligilactobacillus</taxon>
    </lineage>
</organism>
<dbReference type="InterPro" id="IPR020559">
    <property type="entry name" value="PRibGlycinamide_synth_CS"/>
</dbReference>
<evidence type="ECO:0000256" key="13">
    <source>
        <dbReference type="HAMAP-Rule" id="MF_00138"/>
    </source>
</evidence>
<keyword evidence="5 13" id="KW-0436">Ligase</keyword>
<evidence type="ECO:0000256" key="8">
    <source>
        <dbReference type="ARBA" id="ARBA00022840"/>
    </source>
</evidence>
<evidence type="ECO:0000256" key="7">
    <source>
        <dbReference type="ARBA" id="ARBA00022755"/>
    </source>
</evidence>
<dbReference type="NCBIfam" id="TIGR00877">
    <property type="entry name" value="purD"/>
    <property type="match status" value="1"/>
</dbReference>
<dbReference type="Pfam" id="PF02844">
    <property type="entry name" value="GARS_N"/>
    <property type="match status" value="1"/>
</dbReference>
<evidence type="ECO:0000256" key="3">
    <source>
        <dbReference type="ARBA" id="ARBA00005174"/>
    </source>
</evidence>
<keyword evidence="17" id="KW-1185">Reference proteome</keyword>
<evidence type="ECO:0000256" key="12">
    <source>
        <dbReference type="ARBA" id="ARBA00042864"/>
    </source>
</evidence>
<dbReference type="InterPro" id="IPR011761">
    <property type="entry name" value="ATP-grasp"/>
</dbReference>
<reference evidence="16 17" key="1">
    <citation type="journal article" date="2014" name="Genome Announc.">
        <title>The Genome of the Predominant Equine Lactobacillus Species, Lactobacillus equi, Is Reflective of Its Lifestyle Adaptations to an Herbivorous Host.</title>
        <authorList>
            <person name="O'Donnell M.M."/>
            <person name="Harris H.M."/>
            <person name="O'Toole P.W."/>
            <person name="Ross R.P."/>
        </authorList>
    </citation>
    <scope>NUCLEOTIDE SEQUENCE [LARGE SCALE GENOMIC DNA]</scope>
    <source>
        <strain evidence="16 17">DPC 6820</strain>
    </source>
</reference>
<dbReference type="SUPFAM" id="SSF56059">
    <property type="entry name" value="Glutathione synthetase ATP-binding domain-like"/>
    <property type="match status" value="1"/>
</dbReference>
<dbReference type="InterPro" id="IPR037123">
    <property type="entry name" value="PRibGlycinamide_synth_C_sf"/>
</dbReference>
<name>V7HZ06_9LACO</name>
<dbReference type="GO" id="GO:0006189">
    <property type="term" value="P:'de novo' IMP biosynthetic process"/>
    <property type="evidence" value="ECO:0007669"/>
    <property type="project" value="UniProtKB-UniRule"/>
</dbReference>
<evidence type="ECO:0000256" key="1">
    <source>
        <dbReference type="ARBA" id="ARBA00001936"/>
    </source>
</evidence>
<dbReference type="SMART" id="SM01210">
    <property type="entry name" value="GARS_C"/>
    <property type="match status" value="1"/>
</dbReference>
<dbReference type="Gene3D" id="3.90.600.10">
    <property type="entry name" value="Phosphoribosylglycinamide synthetase, C-terminal domain"/>
    <property type="match status" value="1"/>
</dbReference>
<comment type="similarity">
    <text evidence="10 13">Belongs to the GARS family.</text>
</comment>
<keyword evidence="8 14" id="KW-0067">ATP-binding</keyword>
<gene>
    <name evidence="13" type="primary">purD</name>
    <name evidence="16" type="ORF">LEQ_2101c</name>
</gene>
<dbReference type="PROSITE" id="PS00184">
    <property type="entry name" value="GARS"/>
    <property type="match status" value="1"/>
</dbReference>
<dbReference type="PATRIC" id="fig|1392007.3.peg.754"/>
<dbReference type="InterPro" id="IPR016185">
    <property type="entry name" value="PreATP-grasp_dom_sf"/>
</dbReference>
<dbReference type="PANTHER" id="PTHR43472:SF1">
    <property type="entry name" value="PHOSPHORIBOSYLAMINE--GLYCINE LIGASE, CHLOROPLASTIC"/>
    <property type="match status" value="1"/>
</dbReference>
<evidence type="ECO:0000256" key="10">
    <source>
        <dbReference type="ARBA" id="ARBA00038345"/>
    </source>
</evidence>
<keyword evidence="9" id="KW-0464">Manganese</keyword>
<dbReference type="SMART" id="SM01209">
    <property type="entry name" value="GARS_A"/>
    <property type="match status" value="1"/>
</dbReference>
<protein>
    <recommendedName>
        <fullName evidence="4 13">Phosphoribosylamine--glycine ligase</fullName>
        <ecNumber evidence="4 13">6.3.4.13</ecNumber>
    </recommendedName>
    <alternativeName>
        <fullName evidence="13">GARS</fullName>
    </alternativeName>
    <alternativeName>
        <fullName evidence="11 13">Glycinamide ribonucleotide synthetase</fullName>
    </alternativeName>
    <alternativeName>
        <fullName evidence="12 13">Phosphoribosylglycinamide synthetase</fullName>
    </alternativeName>
</protein>
<dbReference type="EMBL" id="AWWH01000073">
    <property type="protein sequence ID" value="ETA74428.1"/>
    <property type="molecule type" value="Genomic_DNA"/>
</dbReference>
<comment type="caution">
    <text evidence="16">The sequence shown here is derived from an EMBL/GenBank/DDBJ whole genome shotgun (WGS) entry which is preliminary data.</text>
</comment>
<dbReference type="Proteomes" id="UP000018559">
    <property type="component" value="Unassembled WGS sequence"/>
</dbReference>
<dbReference type="Pfam" id="PF01071">
    <property type="entry name" value="GARS_A"/>
    <property type="match status" value="1"/>
</dbReference>
<dbReference type="InterPro" id="IPR020562">
    <property type="entry name" value="PRibGlycinamide_synth_N"/>
</dbReference>
<dbReference type="EC" id="6.3.4.13" evidence="4 13"/>
<comment type="catalytic activity">
    <reaction evidence="13">
        <text>5-phospho-beta-D-ribosylamine + glycine + ATP = N(1)-(5-phospho-beta-D-ribosyl)glycinamide + ADP + phosphate + H(+)</text>
        <dbReference type="Rhea" id="RHEA:17453"/>
        <dbReference type="ChEBI" id="CHEBI:15378"/>
        <dbReference type="ChEBI" id="CHEBI:30616"/>
        <dbReference type="ChEBI" id="CHEBI:43474"/>
        <dbReference type="ChEBI" id="CHEBI:57305"/>
        <dbReference type="ChEBI" id="CHEBI:58681"/>
        <dbReference type="ChEBI" id="CHEBI:143788"/>
        <dbReference type="ChEBI" id="CHEBI:456216"/>
        <dbReference type="EC" id="6.3.4.13"/>
    </reaction>
</comment>
<dbReference type="SUPFAM" id="SSF51246">
    <property type="entry name" value="Rudiment single hybrid motif"/>
    <property type="match status" value="1"/>
</dbReference>
<evidence type="ECO:0000256" key="9">
    <source>
        <dbReference type="ARBA" id="ARBA00023211"/>
    </source>
</evidence>
<dbReference type="GO" id="GO:0009113">
    <property type="term" value="P:purine nucleobase biosynthetic process"/>
    <property type="evidence" value="ECO:0007669"/>
    <property type="project" value="InterPro"/>
</dbReference>